<dbReference type="AlphaFoldDB" id="A0A0C1VM96"/>
<dbReference type="RefSeq" id="WP_005437538.1">
    <property type="nucleotide sequence ID" value="NZ_BAOH01000011.1"/>
</dbReference>
<organism evidence="2 3">
    <name type="scientific">Vibrio owensii CAIM 1854 = LMG 25443</name>
    <dbReference type="NCBI Taxonomy" id="1229493"/>
    <lineage>
        <taxon>Bacteria</taxon>
        <taxon>Pseudomonadati</taxon>
        <taxon>Pseudomonadota</taxon>
        <taxon>Gammaproteobacteria</taxon>
        <taxon>Vibrionales</taxon>
        <taxon>Vibrionaceae</taxon>
        <taxon>Vibrio</taxon>
    </lineage>
</organism>
<feature type="transmembrane region" description="Helical" evidence="1">
    <location>
        <begin position="91"/>
        <end position="110"/>
    </location>
</feature>
<feature type="transmembrane region" description="Helical" evidence="1">
    <location>
        <begin position="117"/>
        <end position="138"/>
    </location>
</feature>
<evidence type="ECO:0000313" key="2">
    <source>
        <dbReference type="EMBL" id="KIF50928.1"/>
    </source>
</evidence>
<dbReference type="PATRIC" id="fig|1229493.5.peg.3922"/>
<evidence type="ECO:0000256" key="1">
    <source>
        <dbReference type="SAM" id="Phobius"/>
    </source>
</evidence>
<reference evidence="2 3" key="1">
    <citation type="submission" date="2014-07" db="EMBL/GenBank/DDBJ databases">
        <title>Unique and conserved regions in Vibrio harveyi and related species in comparison with the shrimp pathogen Vibrio harveyi CAIM 1792.</title>
        <authorList>
            <person name="Espinoza-Valles I."/>
            <person name="Vora G."/>
            <person name="Leekitcharoenphon P."/>
            <person name="Ussery D."/>
            <person name="Hoj L."/>
            <person name="Gomez-Gil B."/>
        </authorList>
    </citation>
    <scope>NUCLEOTIDE SEQUENCE [LARGE SCALE GENOMIC DNA]</scope>
    <source>
        <strain evidence="3">CAIM 1854 / LMG 25443</strain>
    </source>
</reference>
<name>A0A0C1VM96_9VIBR</name>
<feature type="transmembrane region" description="Helical" evidence="1">
    <location>
        <begin position="31"/>
        <end position="55"/>
    </location>
</feature>
<gene>
    <name evidence="2" type="ORF">H735_22580</name>
</gene>
<feature type="transmembrane region" description="Helical" evidence="1">
    <location>
        <begin position="220"/>
        <end position="238"/>
    </location>
</feature>
<evidence type="ECO:0000313" key="3">
    <source>
        <dbReference type="Proteomes" id="UP000031586"/>
    </source>
</evidence>
<keyword evidence="1" id="KW-0812">Transmembrane</keyword>
<keyword evidence="1" id="KW-0472">Membrane</keyword>
<accession>A0A0C1VM96</accession>
<protein>
    <submittedName>
        <fullName evidence="2">Membrane protein</fullName>
    </submittedName>
</protein>
<comment type="caution">
    <text evidence="2">The sequence shown here is derived from an EMBL/GenBank/DDBJ whole genome shotgun (WGS) entry which is preliminary data.</text>
</comment>
<sequence length="247" mass="26759">MIFSTLQFLVTTLLAVVCARAISLSEGEIPVLALMIPALWILPQGGLAGLILLGAMTVYGVTLSMQPIALSVGILILFPLLMVVFSRRSSLGVLLTAGLIVLTLQVGIMVTQEGGKLGGSAWLTAVQTLSVIVMWWSANHWKPSEKHAWWSLLLLLPLWLADLPYAVLVALSITGILASMEALTKIKNSLRWGKLLCWTLPTVGFAALVVSPNIEVPNPVFVVWICLLGTAWMTDYILRSSDEQAEL</sequence>
<feature type="transmembrane region" description="Helical" evidence="1">
    <location>
        <begin position="67"/>
        <end position="85"/>
    </location>
</feature>
<dbReference type="Proteomes" id="UP000031586">
    <property type="component" value="Unassembled WGS sequence"/>
</dbReference>
<feature type="transmembrane region" description="Helical" evidence="1">
    <location>
        <begin position="195"/>
        <end position="214"/>
    </location>
</feature>
<feature type="transmembrane region" description="Helical" evidence="1">
    <location>
        <begin position="158"/>
        <end position="183"/>
    </location>
</feature>
<keyword evidence="1" id="KW-1133">Transmembrane helix</keyword>
<dbReference type="EMBL" id="JPRD01000046">
    <property type="protein sequence ID" value="KIF50928.1"/>
    <property type="molecule type" value="Genomic_DNA"/>
</dbReference>
<proteinExistence type="predicted"/>